<dbReference type="InterPro" id="IPR000866">
    <property type="entry name" value="AhpC/TSA"/>
</dbReference>
<evidence type="ECO:0000256" key="1">
    <source>
        <dbReference type="ARBA" id="ARBA00004401"/>
    </source>
</evidence>
<dbReference type="InterPro" id="IPR036249">
    <property type="entry name" value="Thioredoxin-like_sf"/>
</dbReference>
<dbReference type="PANTHER" id="PTHR43390:SF14">
    <property type="entry name" value="SIGNAL PEPTIDASE I"/>
    <property type="match status" value="1"/>
</dbReference>
<dbReference type="GO" id="GO:0005886">
    <property type="term" value="C:plasma membrane"/>
    <property type="evidence" value="ECO:0007669"/>
    <property type="project" value="UniProtKB-SubCell"/>
</dbReference>
<dbReference type="Pfam" id="PF00578">
    <property type="entry name" value="AhpC-TSA"/>
    <property type="match status" value="1"/>
</dbReference>
<dbReference type="SUPFAM" id="SSF51306">
    <property type="entry name" value="LexA/Signal peptidase"/>
    <property type="match status" value="1"/>
</dbReference>
<evidence type="ECO:0000256" key="2">
    <source>
        <dbReference type="PIRSR" id="PIRSR600223-1"/>
    </source>
</evidence>
<dbReference type="InterPro" id="IPR019533">
    <property type="entry name" value="Peptidase_S26"/>
</dbReference>
<dbReference type="GO" id="GO:0016491">
    <property type="term" value="F:oxidoreductase activity"/>
    <property type="evidence" value="ECO:0007669"/>
    <property type="project" value="InterPro"/>
</dbReference>
<dbReference type="CDD" id="cd06530">
    <property type="entry name" value="S26_SPase_I"/>
    <property type="match status" value="1"/>
</dbReference>
<evidence type="ECO:0000259" key="5">
    <source>
        <dbReference type="Pfam" id="PF10502"/>
    </source>
</evidence>
<evidence type="ECO:0000313" key="7">
    <source>
        <dbReference type="Proteomes" id="UP000597444"/>
    </source>
</evidence>
<feature type="active site" evidence="2">
    <location>
        <position position="7"/>
    </location>
</feature>
<dbReference type="Pfam" id="PF10502">
    <property type="entry name" value="Peptidase_S26"/>
    <property type="match status" value="1"/>
</dbReference>
<reference evidence="6" key="1">
    <citation type="submission" date="2020-10" db="EMBL/GenBank/DDBJ databases">
        <title>Taxonomic study of unclassified bacteria belonging to the class Ktedonobacteria.</title>
        <authorList>
            <person name="Yabe S."/>
            <person name="Wang C.M."/>
            <person name="Zheng Y."/>
            <person name="Sakai Y."/>
            <person name="Cavaletti L."/>
            <person name="Monciardini P."/>
            <person name="Donadio S."/>
        </authorList>
    </citation>
    <scope>NUCLEOTIDE SEQUENCE</scope>
    <source>
        <strain evidence="6">ID150040</strain>
    </source>
</reference>
<gene>
    <name evidence="6" type="ORF">KSF_105450</name>
</gene>
<dbReference type="NCBIfam" id="TIGR02227">
    <property type="entry name" value="sigpep_I_bact"/>
    <property type="match status" value="1"/>
</dbReference>
<dbReference type="InterPro" id="IPR036286">
    <property type="entry name" value="LexA/Signal_pep-like_sf"/>
</dbReference>
<dbReference type="GO" id="GO:0016209">
    <property type="term" value="F:antioxidant activity"/>
    <property type="evidence" value="ECO:0007669"/>
    <property type="project" value="InterPro"/>
</dbReference>
<dbReference type="Proteomes" id="UP000597444">
    <property type="component" value="Unassembled WGS sequence"/>
</dbReference>
<protein>
    <recommendedName>
        <fullName evidence="3">Signal peptidase I</fullName>
        <ecNumber evidence="3">3.4.21.89</ecNumber>
    </recommendedName>
</protein>
<organism evidence="6 7">
    <name type="scientific">Reticulibacter mediterranei</name>
    <dbReference type="NCBI Taxonomy" id="2778369"/>
    <lineage>
        <taxon>Bacteria</taxon>
        <taxon>Bacillati</taxon>
        <taxon>Chloroflexota</taxon>
        <taxon>Ktedonobacteria</taxon>
        <taxon>Ktedonobacterales</taxon>
        <taxon>Reticulibacteraceae</taxon>
        <taxon>Reticulibacter</taxon>
    </lineage>
</organism>
<dbReference type="InterPro" id="IPR000223">
    <property type="entry name" value="Pept_S26A_signal_pept_1"/>
</dbReference>
<name>A0A8J3J1A2_9CHLR</name>
<dbReference type="AlphaFoldDB" id="A0A8J3J1A2"/>
<dbReference type="GO" id="GO:0006465">
    <property type="term" value="P:signal peptide processing"/>
    <property type="evidence" value="ECO:0007669"/>
    <property type="project" value="InterPro"/>
</dbReference>
<evidence type="ECO:0000256" key="3">
    <source>
        <dbReference type="RuleBase" id="RU362042"/>
    </source>
</evidence>
<keyword evidence="7" id="KW-1185">Reference proteome</keyword>
<keyword evidence="3" id="KW-0378">Hydrolase</keyword>
<feature type="domain" description="Peptidase S26" evidence="5">
    <location>
        <begin position="3"/>
        <end position="132"/>
    </location>
</feature>
<dbReference type="GO" id="GO:0009003">
    <property type="term" value="F:signal peptidase activity"/>
    <property type="evidence" value="ECO:0007669"/>
    <property type="project" value="UniProtKB-EC"/>
</dbReference>
<evidence type="ECO:0000259" key="4">
    <source>
        <dbReference type="Pfam" id="PF00578"/>
    </source>
</evidence>
<dbReference type="Gene3D" id="3.40.30.10">
    <property type="entry name" value="Glutaredoxin"/>
    <property type="match status" value="1"/>
</dbReference>
<feature type="active site" evidence="2">
    <location>
        <position position="57"/>
    </location>
</feature>
<comment type="subcellular location">
    <subcellularLocation>
        <location evidence="1">Cell membrane</location>
        <topology evidence="1">Single-pass type II membrane protein</topology>
    </subcellularLocation>
    <subcellularLocation>
        <location evidence="3">Membrane</location>
        <topology evidence="3">Single-pass type II membrane protein</topology>
    </subcellularLocation>
</comment>
<dbReference type="EC" id="3.4.21.89" evidence="3"/>
<dbReference type="GO" id="GO:0004252">
    <property type="term" value="F:serine-type endopeptidase activity"/>
    <property type="evidence" value="ECO:0007669"/>
    <property type="project" value="InterPro"/>
</dbReference>
<dbReference type="EMBL" id="BNJK01000002">
    <property type="protein sequence ID" value="GHP00498.1"/>
    <property type="molecule type" value="Genomic_DNA"/>
</dbReference>
<feature type="domain" description="Alkyl hydroperoxide reductase subunit C/ Thiol specific antioxidant" evidence="4">
    <location>
        <begin position="160"/>
        <end position="275"/>
    </location>
</feature>
<accession>A0A8J3J1A2</accession>
<dbReference type="PANTHER" id="PTHR43390">
    <property type="entry name" value="SIGNAL PEPTIDASE I"/>
    <property type="match status" value="1"/>
</dbReference>
<comment type="similarity">
    <text evidence="3">Belongs to the peptidase S26 family.</text>
</comment>
<dbReference type="Gene3D" id="2.10.109.10">
    <property type="entry name" value="Umud Fragment, subunit A"/>
    <property type="match status" value="1"/>
</dbReference>
<evidence type="ECO:0000313" key="6">
    <source>
        <dbReference type="EMBL" id="GHP00498.1"/>
    </source>
</evidence>
<dbReference type="PRINTS" id="PR00727">
    <property type="entry name" value="LEADERPTASE"/>
</dbReference>
<dbReference type="SUPFAM" id="SSF52833">
    <property type="entry name" value="Thioredoxin-like"/>
    <property type="match status" value="1"/>
</dbReference>
<comment type="catalytic activity">
    <reaction evidence="3">
        <text>Cleavage of hydrophobic, N-terminal signal or leader sequences from secreted and periplasmic proteins.</text>
        <dbReference type="EC" id="3.4.21.89"/>
    </reaction>
</comment>
<sequence length="304" mass="33763">MTVIGASMSPQLVHGDRVLVFRWYPSRRLRNGQVVVLTTSRNKYYKRDSGRSTWYVKRIVAMGGDTFTQDTAPYPDADNDEHIRNKAQVDEAGRWSWHIPPGHIFACGDNRERSIDSRIWGPIPTNQIIGIVLAKLPGTSVVPPELTSRDVIPNTPLPSGEPAPDFHAETLSGEIVSLDSYQGEALLLLFIAKNSFSYQKTPAFPTLAEDLATHHIAVTFVFDGTRETAQTLTELLPASQSVLLAPRRANPLFDDYHMIGMPSYCLLDDQHIVRATGFTSFDAATLLASLEQARSDRSQEELNA</sequence>
<proteinExistence type="inferred from homology"/>
<comment type="caution">
    <text evidence="6">The sequence shown here is derived from an EMBL/GenBank/DDBJ whole genome shotgun (WGS) entry which is preliminary data.</text>
</comment>
<keyword evidence="3" id="KW-0645">Protease</keyword>